<evidence type="ECO:0000313" key="2">
    <source>
        <dbReference type="Proteomes" id="UP000287651"/>
    </source>
</evidence>
<name>A0A426ZFM0_ENSVE</name>
<dbReference type="Proteomes" id="UP000287651">
    <property type="component" value="Unassembled WGS sequence"/>
</dbReference>
<evidence type="ECO:0000313" key="1">
    <source>
        <dbReference type="EMBL" id="RRT62763.1"/>
    </source>
</evidence>
<comment type="caution">
    <text evidence="1">The sequence shown here is derived from an EMBL/GenBank/DDBJ whole genome shotgun (WGS) entry which is preliminary data.</text>
</comment>
<reference evidence="1 2" key="1">
    <citation type="journal article" date="2014" name="Agronomy (Basel)">
        <title>A Draft Genome Sequence for Ensete ventricosum, the Drought-Tolerant Tree Against Hunger.</title>
        <authorList>
            <person name="Harrison J."/>
            <person name="Moore K.A."/>
            <person name="Paszkiewicz K."/>
            <person name="Jones T."/>
            <person name="Grant M."/>
            <person name="Ambacheew D."/>
            <person name="Muzemil S."/>
            <person name="Studholme D.J."/>
        </authorList>
    </citation>
    <scope>NUCLEOTIDE SEQUENCE [LARGE SCALE GENOMIC DNA]</scope>
</reference>
<dbReference type="AlphaFoldDB" id="A0A426ZFM0"/>
<dbReference type="EMBL" id="AMZH03006863">
    <property type="protein sequence ID" value="RRT62763.1"/>
    <property type="molecule type" value="Genomic_DNA"/>
</dbReference>
<accession>A0A426ZFM0</accession>
<gene>
    <name evidence="1" type="ORF">B296_00043216</name>
</gene>
<sequence length="119" mass="13931">MQIAFEVVGSMLNFQNVLSAQHLFEVCRTSQVVNIKEIISGVQSSYSYIFGSMFVCQDLNIRFLALLFFLRAELARFMQFPHILISRRLRLLASLKPDLVHICCFFLCEFFNEEMCFEQ</sequence>
<protein>
    <submittedName>
        <fullName evidence="1">Uncharacterized protein</fullName>
    </submittedName>
</protein>
<proteinExistence type="predicted"/>
<organism evidence="1 2">
    <name type="scientific">Ensete ventricosum</name>
    <name type="common">Abyssinian banana</name>
    <name type="synonym">Musa ensete</name>
    <dbReference type="NCBI Taxonomy" id="4639"/>
    <lineage>
        <taxon>Eukaryota</taxon>
        <taxon>Viridiplantae</taxon>
        <taxon>Streptophyta</taxon>
        <taxon>Embryophyta</taxon>
        <taxon>Tracheophyta</taxon>
        <taxon>Spermatophyta</taxon>
        <taxon>Magnoliopsida</taxon>
        <taxon>Liliopsida</taxon>
        <taxon>Zingiberales</taxon>
        <taxon>Musaceae</taxon>
        <taxon>Ensete</taxon>
    </lineage>
</organism>